<organism evidence="1 2">
    <name type="scientific">Phytophthora megakarya</name>
    <dbReference type="NCBI Taxonomy" id="4795"/>
    <lineage>
        <taxon>Eukaryota</taxon>
        <taxon>Sar</taxon>
        <taxon>Stramenopiles</taxon>
        <taxon>Oomycota</taxon>
        <taxon>Peronosporomycetes</taxon>
        <taxon>Peronosporales</taxon>
        <taxon>Peronosporaceae</taxon>
        <taxon>Phytophthora</taxon>
    </lineage>
</organism>
<name>A0A225WSL3_9STRA</name>
<keyword evidence="2" id="KW-1185">Reference proteome</keyword>
<comment type="caution">
    <text evidence="1">The sequence shown here is derived from an EMBL/GenBank/DDBJ whole genome shotgun (WGS) entry which is preliminary data.</text>
</comment>
<evidence type="ECO:0000313" key="2">
    <source>
        <dbReference type="Proteomes" id="UP000198211"/>
    </source>
</evidence>
<dbReference type="Proteomes" id="UP000198211">
    <property type="component" value="Unassembled WGS sequence"/>
</dbReference>
<dbReference type="AlphaFoldDB" id="A0A225WSL3"/>
<reference evidence="2" key="1">
    <citation type="submission" date="2017-03" db="EMBL/GenBank/DDBJ databases">
        <title>Phytopthora megakarya and P. palmivora, two closely related causual agents of cacao black pod achieved similar genome size and gene model numbers by different mechanisms.</title>
        <authorList>
            <person name="Ali S."/>
            <person name="Shao J."/>
            <person name="Larry D.J."/>
            <person name="Kronmiller B."/>
            <person name="Shen D."/>
            <person name="Strem M.D."/>
            <person name="Melnick R.L."/>
            <person name="Guiltinan M.J."/>
            <person name="Tyler B.M."/>
            <person name="Meinhardt L.W."/>
            <person name="Bailey B.A."/>
        </authorList>
    </citation>
    <scope>NUCLEOTIDE SEQUENCE [LARGE SCALE GENOMIC DNA]</scope>
    <source>
        <strain evidence="2">zdho120</strain>
    </source>
</reference>
<dbReference type="Gene3D" id="3.10.10.10">
    <property type="entry name" value="HIV Type 1 Reverse Transcriptase, subunit A, domain 1"/>
    <property type="match status" value="1"/>
</dbReference>
<accession>A0A225WSL3</accession>
<protein>
    <submittedName>
        <fullName evidence="1">Uncharacterized protein</fullName>
    </submittedName>
</protein>
<proteinExistence type="predicted"/>
<dbReference type="EMBL" id="NBNE01000361">
    <property type="protein sequence ID" value="OWZ20098.1"/>
    <property type="molecule type" value="Genomic_DNA"/>
</dbReference>
<evidence type="ECO:0000313" key="1">
    <source>
        <dbReference type="EMBL" id="OWZ20098.1"/>
    </source>
</evidence>
<gene>
    <name evidence="1" type="ORF">PHMEG_0005548</name>
</gene>
<sequence length="552" mass="62153">MMRAAGNDEPQAGSIPVFLPVLPPKIQSISREALVKWKKDRHDYEAKLRNRCHVTGEAYDAVVELIRDSFDADLFDTFCEFQLNVASVDVIEEMLIAEIEHIVGSVKNNALPDIKDLFSRKLKMNMSESDVTARVVDYFKSFQMIMADNGLTECFSHERGARQKCKGLISSLKPPALKQEAKQCIRYTLADAEKNPKAPFTLVVFKAKQKLQAPPTAKFVEKCSELHWLRKCPSATETEKVELLKCFRNARKTKKAKLKRLGKRLPTTDRTVVLNGVLELPYCPDSGPDQADRTGTNCSRWIPTSKLMQIHTAAGPVEPMELVDVLVVDVNDGEFILAGRGDDERAGDPIQLDDDDMPVHWIVDFHMNMWNNYVQSYTSMPFGVWNCVLTLQLTCHRWRCNYVKEIGLRSNLKSRWSSPVLPVKKSAELTDLRQTVDYRAVNALTDIMAAVNADHLKGLKSIEDSYEPMGDLAKEIRVLVYNYVANAGDQRLSVYWQRLRGDQVCGMVHDVQPNADSEPVSTTGVLRSPTKCCTTGWDAFLSTAATPFKSSQ</sequence>